<name>A0A8H6I400_9AGAR</name>
<dbReference type="EMBL" id="JACGCI010000018">
    <property type="protein sequence ID" value="KAF6758488.1"/>
    <property type="molecule type" value="Genomic_DNA"/>
</dbReference>
<dbReference type="OrthoDB" id="3270804at2759"/>
<dbReference type="AlphaFoldDB" id="A0A8H6I400"/>
<evidence type="ECO:0000313" key="1">
    <source>
        <dbReference type="EMBL" id="KAF6758488.1"/>
    </source>
</evidence>
<dbReference type="Proteomes" id="UP000521943">
    <property type="component" value="Unassembled WGS sequence"/>
</dbReference>
<gene>
    <name evidence="1" type="ORF">DFP72DRAFT_1064619</name>
</gene>
<accession>A0A8H6I400</accession>
<keyword evidence="2" id="KW-1185">Reference proteome</keyword>
<proteinExistence type="predicted"/>
<reference evidence="1 2" key="1">
    <citation type="submission" date="2020-07" db="EMBL/GenBank/DDBJ databases">
        <title>Comparative genomics of pyrophilous fungi reveals a link between fire events and developmental genes.</title>
        <authorList>
            <consortium name="DOE Joint Genome Institute"/>
            <person name="Steindorff A.S."/>
            <person name="Carver A."/>
            <person name="Calhoun S."/>
            <person name="Stillman K."/>
            <person name="Liu H."/>
            <person name="Lipzen A."/>
            <person name="Pangilinan J."/>
            <person name="Labutti K."/>
            <person name="Bruns T.D."/>
            <person name="Grigoriev I.V."/>
        </authorList>
    </citation>
    <scope>NUCLEOTIDE SEQUENCE [LARGE SCALE GENOMIC DNA]</scope>
    <source>
        <strain evidence="1 2">CBS 144469</strain>
    </source>
</reference>
<protein>
    <submittedName>
        <fullName evidence="1">Uncharacterized protein</fullName>
    </submittedName>
</protein>
<evidence type="ECO:0000313" key="2">
    <source>
        <dbReference type="Proteomes" id="UP000521943"/>
    </source>
</evidence>
<organism evidence="1 2">
    <name type="scientific">Ephemerocybe angulata</name>
    <dbReference type="NCBI Taxonomy" id="980116"/>
    <lineage>
        <taxon>Eukaryota</taxon>
        <taxon>Fungi</taxon>
        <taxon>Dikarya</taxon>
        <taxon>Basidiomycota</taxon>
        <taxon>Agaricomycotina</taxon>
        <taxon>Agaricomycetes</taxon>
        <taxon>Agaricomycetidae</taxon>
        <taxon>Agaricales</taxon>
        <taxon>Agaricineae</taxon>
        <taxon>Psathyrellaceae</taxon>
        <taxon>Ephemerocybe</taxon>
    </lineage>
</organism>
<sequence length="183" mass="19381">MADLNAPITLTLAQLIEMLRGANILVGQPSSKPLAPAATDTDVNVMADSLSAVLKIKEDDDRLLNQYPKGRVSVSKPLDADDDNIKKDVPTVVLSDGSAFTCAHCGSHNTVLAPSETWYCITSGNRAGVVRGWHFAAPLVTGVSKAIYFKCFSKADAIRAFNEAWDGGVVNAIHGFVGVNPLG</sequence>
<comment type="caution">
    <text evidence="1">The sequence shown here is derived from an EMBL/GenBank/DDBJ whole genome shotgun (WGS) entry which is preliminary data.</text>
</comment>